<evidence type="ECO:0000313" key="3">
    <source>
        <dbReference type="Proteomes" id="UP000294901"/>
    </source>
</evidence>
<dbReference type="AlphaFoldDB" id="A0A4R6JMM5"/>
<feature type="chain" id="PRO_5020229137" description="Repeat protein (TIGR01451 family)" evidence="1">
    <location>
        <begin position="38"/>
        <end position="313"/>
    </location>
</feature>
<feature type="signal peptide" evidence="1">
    <location>
        <begin position="1"/>
        <end position="37"/>
    </location>
</feature>
<evidence type="ECO:0000313" key="2">
    <source>
        <dbReference type="EMBL" id="TDO37624.1"/>
    </source>
</evidence>
<name>A0A4R6JMM5_9ACTN</name>
<evidence type="ECO:0008006" key="4">
    <source>
        <dbReference type="Google" id="ProtNLM"/>
    </source>
</evidence>
<reference evidence="2 3" key="1">
    <citation type="submission" date="2019-03" db="EMBL/GenBank/DDBJ databases">
        <title>Sequencing the genomes of 1000 actinobacteria strains.</title>
        <authorList>
            <person name="Klenk H.-P."/>
        </authorList>
    </citation>
    <scope>NUCLEOTIDE SEQUENCE [LARGE SCALE GENOMIC DNA]</scope>
    <source>
        <strain evidence="2 3">DSM 43805</strain>
    </source>
</reference>
<keyword evidence="1" id="KW-0732">Signal</keyword>
<organism evidence="2 3">
    <name type="scientific">Paractinoplanes brasiliensis</name>
    <dbReference type="NCBI Taxonomy" id="52695"/>
    <lineage>
        <taxon>Bacteria</taxon>
        <taxon>Bacillati</taxon>
        <taxon>Actinomycetota</taxon>
        <taxon>Actinomycetes</taxon>
        <taxon>Micromonosporales</taxon>
        <taxon>Micromonosporaceae</taxon>
        <taxon>Paractinoplanes</taxon>
    </lineage>
</organism>
<keyword evidence="3" id="KW-1185">Reference proteome</keyword>
<dbReference type="Proteomes" id="UP000294901">
    <property type="component" value="Unassembled WGS sequence"/>
</dbReference>
<dbReference type="EMBL" id="SNWR01000001">
    <property type="protein sequence ID" value="TDO37624.1"/>
    <property type="molecule type" value="Genomic_DNA"/>
</dbReference>
<accession>A0A4R6JMM5</accession>
<comment type="caution">
    <text evidence="2">The sequence shown here is derived from an EMBL/GenBank/DDBJ whole genome shotgun (WGS) entry which is preliminary data.</text>
</comment>
<proteinExistence type="predicted"/>
<gene>
    <name evidence="2" type="ORF">C8E87_1256</name>
</gene>
<sequence>MIFGGRSLIIRILGRGLLTAAVVSTAALGVATAPAQAAPADLTVSATRLVLEPGERGYTGTYHVTITNAGDEATSAGVRILEPIAASFRQLRPGGGGCLTRFTESGRTANDCVVPGGAVQPGEVRRFRVDFGVLTTPQAFAMSASDTATQLVSADLEVLATATSRTLFRSTTGELTRPRPYVQDDHTDLTVSAGDVRLTEQADGSFLGTVPLTVRSNGDAPHWDLILNTVVPEGFRVLGAGNDAMCGGGECVIPGGAFLPGESRTLEVEVSAPAGTPLGDAGTGTAEGRESWFTDLPEADPSDNTATFRLTVG</sequence>
<protein>
    <recommendedName>
        <fullName evidence="4">Repeat protein (TIGR01451 family)</fullName>
    </recommendedName>
</protein>
<evidence type="ECO:0000256" key="1">
    <source>
        <dbReference type="SAM" id="SignalP"/>
    </source>
</evidence>